<evidence type="ECO:0000259" key="1">
    <source>
        <dbReference type="Pfam" id="PF01636"/>
    </source>
</evidence>
<dbReference type="InterPro" id="IPR052077">
    <property type="entry name" value="CcrZ_PhaseVar_Mediator"/>
</dbReference>
<dbReference type="InterPro" id="IPR011009">
    <property type="entry name" value="Kinase-like_dom_sf"/>
</dbReference>
<sequence>MSLNLDNGWQVLPIDGDTGTAFMGVNHDQRLFIKQNSSPFLAALSLEQIVPRLVWTKTMSTGDTLTAQEWQNGRSLKRTEMQKKEVSDLLYRLHHSDLLKRMLLQIGGQVLPPQELLNRYFRGLAPDLRKHPLLKNTANHLRACQPKLERSNYEVCHGDLNHKNWLLSDKHKLYLVDWEAAMIADPATDLSMLMCQYVPREQWYAWLCQYVKGTPTAELCQRVDWYLRLYLLMSIKHSYMRGRFHEMNQDIVKLNEFSKEDIFKINKG</sequence>
<dbReference type="SUPFAM" id="SSF56112">
    <property type="entry name" value="Protein kinase-like (PK-like)"/>
    <property type="match status" value="1"/>
</dbReference>
<dbReference type="PANTHER" id="PTHR40086:SF1">
    <property type="entry name" value="CELL CYCLE REGULATOR CCRZ"/>
    <property type="match status" value="1"/>
</dbReference>
<dbReference type="Gene3D" id="3.90.1200.10">
    <property type="match status" value="1"/>
</dbReference>
<dbReference type="PANTHER" id="PTHR40086">
    <property type="entry name" value="PHOSPHOTRANSFERASE YTMP-RELATED"/>
    <property type="match status" value="1"/>
</dbReference>
<evidence type="ECO:0000313" key="2">
    <source>
        <dbReference type="EMBL" id="SEM41210.1"/>
    </source>
</evidence>
<reference evidence="2 3" key="1">
    <citation type="submission" date="2016-10" db="EMBL/GenBank/DDBJ databases">
        <authorList>
            <person name="Varghese N."/>
            <person name="Submissions S."/>
        </authorList>
    </citation>
    <scope>NUCLEOTIDE SEQUENCE [LARGE SCALE GENOMIC DNA]</scope>
    <source>
        <strain evidence="2 3">WC1T17</strain>
    </source>
</reference>
<keyword evidence="2" id="KW-0418">Kinase</keyword>
<feature type="domain" description="Aminoglycoside phosphotransferase" evidence="1">
    <location>
        <begin position="41"/>
        <end position="211"/>
    </location>
</feature>
<name>A0ABY1A9Q1_9LACO</name>
<dbReference type="GO" id="GO:0016301">
    <property type="term" value="F:kinase activity"/>
    <property type="evidence" value="ECO:0007669"/>
    <property type="project" value="UniProtKB-KW"/>
</dbReference>
<keyword evidence="2" id="KW-0808">Transferase</keyword>
<accession>A0ABY1A9Q1</accession>
<gene>
    <name evidence="2" type="ORF">SAMN05216431_102126</name>
</gene>
<protein>
    <submittedName>
        <fullName evidence="2">Thiamine kinase</fullName>
    </submittedName>
</protein>
<organism evidence="2 3">
    <name type="scientific">Ligilactobacillus ruminis</name>
    <dbReference type="NCBI Taxonomy" id="1623"/>
    <lineage>
        <taxon>Bacteria</taxon>
        <taxon>Bacillati</taxon>
        <taxon>Bacillota</taxon>
        <taxon>Bacilli</taxon>
        <taxon>Lactobacillales</taxon>
        <taxon>Lactobacillaceae</taxon>
        <taxon>Ligilactobacillus</taxon>
    </lineage>
</organism>
<dbReference type="InterPro" id="IPR002575">
    <property type="entry name" value="Aminoglycoside_PTrfase"/>
</dbReference>
<dbReference type="EMBL" id="FOCC01000002">
    <property type="protein sequence ID" value="SEM41210.1"/>
    <property type="molecule type" value="Genomic_DNA"/>
</dbReference>
<comment type="caution">
    <text evidence="2">The sequence shown here is derived from an EMBL/GenBank/DDBJ whole genome shotgun (WGS) entry which is preliminary data.</text>
</comment>
<evidence type="ECO:0000313" key="3">
    <source>
        <dbReference type="Proteomes" id="UP000182089"/>
    </source>
</evidence>
<proteinExistence type="predicted"/>
<dbReference type="Proteomes" id="UP000182089">
    <property type="component" value="Unassembled WGS sequence"/>
</dbReference>
<dbReference type="Pfam" id="PF01636">
    <property type="entry name" value="APH"/>
    <property type="match status" value="1"/>
</dbReference>